<evidence type="ECO:0000256" key="2">
    <source>
        <dbReference type="ARBA" id="ARBA00023125"/>
    </source>
</evidence>
<evidence type="ECO:0000313" key="7">
    <source>
        <dbReference type="EMBL" id="EWC64456.1"/>
    </source>
</evidence>
<protein>
    <submittedName>
        <fullName evidence="7">Integrase</fullName>
    </submittedName>
</protein>
<feature type="domain" description="Core-binding (CB)" evidence="6">
    <location>
        <begin position="1"/>
        <end position="81"/>
    </location>
</feature>
<dbReference type="SUPFAM" id="SSF56349">
    <property type="entry name" value="DNA breaking-rejoining enzymes"/>
    <property type="match status" value="1"/>
</dbReference>
<dbReference type="GO" id="GO:0006310">
    <property type="term" value="P:DNA recombination"/>
    <property type="evidence" value="ECO:0007669"/>
    <property type="project" value="UniProtKB-KW"/>
</dbReference>
<dbReference type="PANTHER" id="PTHR30349">
    <property type="entry name" value="PHAGE INTEGRASE-RELATED"/>
    <property type="match status" value="1"/>
</dbReference>
<comment type="caution">
    <text evidence="7">The sequence shown here is derived from an EMBL/GenBank/DDBJ whole genome shotgun (WGS) entry which is preliminary data.</text>
</comment>
<dbReference type="GO" id="GO:0015074">
    <property type="term" value="P:DNA integration"/>
    <property type="evidence" value="ECO:0007669"/>
    <property type="project" value="UniProtKB-KW"/>
</dbReference>
<dbReference type="Pfam" id="PF14659">
    <property type="entry name" value="Phage_int_SAM_3"/>
    <property type="match status" value="1"/>
</dbReference>
<keyword evidence="2 4" id="KW-0238">DNA-binding</keyword>
<dbReference type="EMBL" id="AYXG01000004">
    <property type="protein sequence ID" value="EWC64456.1"/>
    <property type="molecule type" value="Genomic_DNA"/>
</dbReference>
<dbReference type="InterPro" id="IPR050090">
    <property type="entry name" value="Tyrosine_recombinase_XerCD"/>
</dbReference>
<evidence type="ECO:0000256" key="3">
    <source>
        <dbReference type="ARBA" id="ARBA00023172"/>
    </source>
</evidence>
<dbReference type="InterPro" id="IPR013762">
    <property type="entry name" value="Integrase-like_cat_sf"/>
</dbReference>
<reference evidence="7 8" key="1">
    <citation type="journal article" date="2014" name="Genome Announc.">
        <title>Draft Genome Sequence of the Antitrypanosomally Active Sponge-Associated Bacterium Actinokineospora sp. Strain EG49.</title>
        <authorList>
            <person name="Harjes J."/>
            <person name="Ryu T."/>
            <person name="Abdelmohsen U.R."/>
            <person name="Moitinho-Silva L."/>
            <person name="Horn H."/>
            <person name="Ravasi T."/>
            <person name="Hentschel U."/>
        </authorList>
    </citation>
    <scope>NUCLEOTIDE SEQUENCE [LARGE SCALE GENOMIC DNA]</scope>
    <source>
        <strain evidence="7 8">EG49</strain>
    </source>
</reference>
<dbReference type="InterPro" id="IPR004107">
    <property type="entry name" value="Integrase_SAM-like_N"/>
</dbReference>
<dbReference type="PATRIC" id="fig|909613.9.peg.65"/>
<dbReference type="AlphaFoldDB" id="W7J618"/>
<name>W7J618_9PSEU</name>
<keyword evidence="3" id="KW-0233">DNA recombination</keyword>
<dbReference type="Gene3D" id="1.10.150.130">
    <property type="match status" value="1"/>
</dbReference>
<feature type="domain" description="Tyr recombinase" evidence="5">
    <location>
        <begin position="102"/>
        <end position="292"/>
    </location>
</feature>
<dbReference type="InterPro" id="IPR044068">
    <property type="entry name" value="CB"/>
</dbReference>
<dbReference type="InterPro" id="IPR011010">
    <property type="entry name" value="DNA_brk_join_enz"/>
</dbReference>
<dbReference type="PROSITE" id="PS51900">
    <property type="entry name" value="CB"/>
    <property type="match status" value="1"/>
</dbReference>
<dbReference type="Gene3D" id="1.10.443.10">
    <property type="entry name" value="Intergrase catalytic core"/>
    <property type="match status" value="1"/>
</dbReference>
<keyword evidence="8" id="KW-1185">Reference proteome</keyword>
<dbReference type="CDD" id="cd01189">
    <property type="entry name" value="INT_ICEBs1_C_like"/>
    <property type="match status" value="1"/>
</dbReference>
<evidence type="ECO:0000256" key="1">
    <source>
        <dbReference type="ARBA" id="ARBA00022908"/>
    </source>
</evidence>
<evidence type="ECO:0000256" key="4">
    <source>
        <dbReference type="PROSITE-ProRule" id="PRU01248"/>
    </source>
</evidence>
<organism evidence="7 8">
    <name type="scientific">Actinokineospora spheciospongiae</name>
    <dbReference type="NCBI Taxonomy" id="909613"/>
    <lineage>
        <taxon>Bacteria</taxon>
        <taxon>Bacillati</taxon>
        <taxon>Actinomycetota</taxon>
        <taxon>Actinomycetes</taxon>
        <taxon>Pseudonocardiales</taxon>
        <taxon>Pseudonocardiaceae</taxon>
        <taxon>Actinokineospora</taxon>
    </lineage>
</organism>
<gene>
    <name evidence="7" type="ORF">UO65_0063</name>
</gene>
<dbReference type="GO" id="GO:0003677">
    <property type="term" value="F:DNA binding"/>
    <property type="evidence" value="ECO:0007669"/>
    <property type="project" value="UniProtKB-UniRule"/>
</dbReference>
<sequence>MAEYLRRWLQVKALELKPTTMAGYEDYVAKDLVPALGALRLEELSHRHIALYIRDQLGRDRGATTLRRCVATLSSALGDAVRQHRLSHNPARYATVPRSPKYEPVCWTPAEAARFLRYCADQGDRLTNLFEVLVGTGLRKGEALALHWEDVNLDDGVLLVRHTLSNINNTTPVFTAPKTKSSHAWVCLSPRVTAAFRDQATRQPGRDLVFTRENGQPLRPEYVLRHFHALTAETGLPRIRVHDLRHFAATTMISANVPLAMVSKTLRHSTVSTTTQVYTHLLLPAAQQAVGAIADALDNAGQESGDHTATTNP</sequence>
<dbReference type="STRING" id="909613.UO65_0063"/>
<dbReference type="Pfam" id="PF00589">
    <property type="entry name" value="Phage_integrase"/>
    <property type="match status" value="1"/>
</dbReference>
<dbReference type="PANTHER" id="PTHR30349:SF91">
    <property type="entry name" value="INTA PROTEIN"/>
    <property type="match status" value="1"/>
</dbReference>
<proteinExistence type="predicted"/>
<evidence type="ECO:0000259" key="6">
    <source>
        <dbReference type="PROSITE" id="PS51900"/>
    </source>
</evidence>
<dbReference type="Proteomes" id="UP000019277">
    <property type="component" value="Unassembled WGS sequence"/>
</dbReference>
<evidence type="ECO:0000259" key="5">
    <source>
        <dbReference type="PROSITE" id="PS51898"/>
    </source>
</evidence>
<evidence type="ECO:0000313" key="8">
    <source>
        <dbReference type="Proteomes" id="UP000019277"/>
    </source>
</evidence>
<dbReference type="PROSITE" id="PS51898">
    <property type="entry name" value="TYR_RECOMBINASE"/>
    <property type="match status" value="1"/>
</dbReference>
<dbReference type="InterPro" id="IPR010998">
    <property type="entry name" value="Integrase_recombinase_N"/>
</dbReference>
<accession>W7J618</accession>
<dbReference type="eggNOG" id="COG0582">
    <property type="taxonomic scope" value="Bacteria"/>
</dbReference>
<keyword evidence="1" id="KW-0229">DNA integration</keyword>
<dbReference type="InterPro" id="IPR002104">
    <property type="entry name" value="Integrase_catalytic"/>
</dbReference>